<dbReference type="SUPFAM" id="SSF51905">
    <property type="entry name" value="FAD/NAD(P)-binding domain"/>
    <property type="match status" value="2"/>
</dbReference>
<evidence type="ECO:0000256" key="8">
    <source>
        <dbReference type="ARBA" id="ARBA00022827"/>
    </source>
</evidence>
<feature type="transmembrane region" description="Helical" evidence="17">
    <location>
        <begin position="652"/>
        <end position="672"/>
    </location>
</feature>
<evidence type="ECO:0000256" key="14">
    <source>
        <dbReference type="ARBA" id="ARBA00023136"/>
    </source>
</evidence>
<dbReference type="FunFam" id="3.50.50.60:FF:000144">
    <property type="entry name" value="Dimethylaniline monooxygenase [N-oxide-forming]"/>
    <property type="match status" value="1"/>
</dbReference>
<keyword evidence="12 15" id="KW-0560">Oxidoreductase</keyword>
<dbReference type="GO" id="GO:0005789">
    <property type="term" value="C:endoplasmic reticulum membrane"/>
    <property type="evidence" value="ECO:0007669"/>
    <property type="project" value="UniProtKB-SubCell"/>
</dbReference>
<evidence type="ECO:0000256" key="6">
    <source>
        <dbReference type="ARBA" id="ARBA00022692"/>
    </source>
</evidence>
<evidence type="ECO:0000313" key="19">
    <source>
        <dbReference type="Proteomes" id="UP000010552"/>
    </source>
</evidence>
<evidence type="ECO:0000313" key="18">
    <source>
        <dbReference type="EMBL" id="ELK16281.1"/>
    </source>
</evidence>
<keyword evidence="9" id="KW-0492">Microsome</keyword>
<dbReference type="FunFam" id="3.50.50.60:FF:000777">
    <property type="entry name" value="Flavin-containing monooxygenase"/>
    <property type="match status" value="1"/>
</dbReference>
<gene>
    <name evidence="18" type="ORF">PAL_GLEAN10017810</name>
</gene>
<evidence type="ECO:0000256" key="3">
    <source>
        <dbReference type="ARBA" id="ARBA00004586"/>
    </source>
</evidence>
<feature type="region of interest" description="Disordered" evidence="16">
    <location>
        <begin position="258"/>
        <end position="366"/>
    </location>
</feature>
<dbReference type="GO" id="GO:0050660">
    <property type="term" value="F:flavin adenine dinucleotide binding"/>
    <property type="evidence" value="ECO:0007669"/>
    <property type="project" value="InterPro"/>
</dbReference>
<dbReference type="FunFam" id="3.50.50.60:FF:000073">
    <property type="entry name" value="Dimethylaniline monooxygenase [N-oxide-forming]"/>
    <property type="match status" value="1"/>
</dbReference>
<dbReference type="Gene3D" id="3.50.50.60">
    <property type="entry name" value="FAD/NAD(P)-binding domain"/>
    <property type="match status" value="2"/>
</dbReference>
<dbReference type="STRING" id="9402.L5KZ41"/>
<feature type="compositionally biased region" description="Polar residues" evidence="16">
    <location>
        <begin position="297"/>
        <end position="306"/>
    </location>
</feature>
<dbReference type="GO" id="GO:0004499">
    <property type="term" value="F:N,N-dimethylaniline monooxygenase activity"/>
    <property type="evidence" value="ECO:0007669"/>
    <property type="project" value="InterPro"/>
</dbReference>
<dbReference type="PANTHER" id="PTHR23023">
    <property type="entry name" value="DIMETHYLANILINE MONOOXYGENASE"/>
    <property type="match status" value="1"/>
</dbReference>
<evidence type="ECO:0000256" key="11">
    <source>
        <dbReference type="ARBA" id="ARBA00022989"/>
    </source>
</evidence>
<name>L5KZ41_PTEAL</name>
<feature type="compositionally biased region" description="Basic residues" evidence="16">
    <location>
        <begin position="267"/>
        <end position="279"/>
    </location>
</feature>
<evidence type="ECO:0000256" key="4">
    <source>
        <dbReference type="ARBA" id="ARBA00009183"/>
    </source>
</evidence>
<dbReference type="AlphaFoldDB" id="L5KZ41"/>
<proteinExistence type="inferred from homology"/>
<keyword evidence="8 15" id="KW-0274">FAD</keyword>
<comment type="similarity">
    <text evidence="4 15">Belongs to the FMO family.</text>
</comment>
<evidence type="ECO:0000256" key="15">
    <source>
        <dbReference type="RuleBase" id="RU361177"/>
    </source>
</evidence>
<dbReference type="InParanoid" id="L5KZ41"/>
<keyword evidence="19" id="KW-1185">Reference proteome</keyword>
<keyword evidence="10" id="KW-0521">NADP</keyword>
<keyword evidence="13 15" id="KW-0503">Monooxygenase</keyword>
<sequence length="673" mass="74402">MARKVAIVGAAISGLVPDRCRLQEGLEPTCFARSDYPGGLWRLAVSDVLFILSREYVEEGRPGLYKSVVSNSCKEMTCYSEFPFPEDYPNYMPNSLFLEYLRMYANRFDLLKCIQFKTKVCSVTKHPDFTVTGQWEVVTLCERKQESATFDAVMVCTGFLTDPHLPLDSFPGIKTFKGQYFHSQQYKHPDTLKDKRVLVIGLGNSGTDIAVEASHVAKQLCETQAALLPLRTLSPLRIRHAPQNGSTYFKSPHKAFVSDSKGMAGKRSFRPRPSKHLPRLPRTVPADSRRASPGSLRGTSAFGSLQSDREGRGLTSGTGTRTGRSDPVSSGSQTLVKGERVSSPFCATGKSRPHRSTGFQDPHLGRPEEARTCARAGDRLQTAPPWSAVLPATRPGAAWTDRPPLEGPRATLGPLRGTQLKEFVLNDILPGCIIAGKVFIKPSVKEVKENSVLFNSVPKEEPIDIIVFTTGYTFAFPFLDETVVKVEDGQASLYKYIFPARLQKPPLAVIGLIKLLASIISTSEVQARWAVLVLKGINKLPPSSVMIAEVNARKEKKPSGFGLCYCKALEVDYIPYIDELLTYINTKPNLFSIFLTDPRLAFTIFFGPCAPYQFRLTGPGKREGARNAILTQRDRSLKATKTRIVQESSSPFASLLKLFSFLALLGAIFLIFL</sequence>
<dbReference type="FunFam" id="3.50.50.60:FF:000042">
    <property type="entry name" value="Dimethylaniline monooxygenase [N-oxide-forming]"/>
    <property type="match status" value="1"/>
</dbReference>
<dbReference type="InterPro" id="IPR036188">
    <property type="entry name" value="FAD/NAD-bd_sf"/>
</dbReference>
<dbReference type="EC" id="1.-.-.-" evidence="15"/>
<dbReference type="Pfam" id="PF00743">
    <property type="entry name" value="FMO-like"/>
    <property type="match status" value="2"/>
</dbReference>
<keyword evidence="6 17" id="KW-0812">Transmembrane</keyword>
<dbReference type="InterPro" id="IPR020946">
    <property type="entry name" value="Flavin_mOase-like"/>
</dbReference>
<keyword evidence="7" id="KW-0256">Endoplasmic reticulum</keyword>
<dbReference type="PRINTS" id="PR00370">
    <property type="entry name" value="FMOXYGENASE"/>
</dbReference>
<dbReference type="Proteomes" id="UP000010552">
    <property type="component" value="Unassembled WGS sequence"/>
</dbReference>
<evidence type="ECO:0000256" key="17">
    <source>
        <dbReference type="SAM" id="Phobius"/>
    </source>
</evidence>
<feature type="compositionally biased region" description="Low complexity" evidence="16">
    <location>
        <begin position="313"/>
        <end position="322"/>
    </location>
</feature>
<evidence type="ECO:0000256" key="16">
    <source>
        <dbReference type="SAM" id="MobiDB-lite"/>
    </source>
</evidence>
<evidence type="ECO:0000256" key="10">
    <source>
        <dbReference type="ARBA" id="ARBA00022857"/>
    </source>
</evidence>
<comment type="cofactor">
    <cofactor evidence="1 15">
        <name>FAD</name>
        <dbReference type="ChEBI" id="CHEBI:57692"/>
    </cofactor>
</comment>
<dbReference type="InterPro" id="IPR000960">
    <property type="entry name" value="Flavin_mOase"/>
</dbReference>
<reference evidence="19" key="1">
    <citation type="journal article" date="2013" name="Science">
        <title>Comparative analysis of bat genomes provides insight into the evolution of flight and immunity.</title>
        <authorList>
            <person name="Zhang G."/>
            <person name="Cowled C."/>
            <person name="Shi Z."/>
            <person name="Huang Z."/>
            <person name="Bishop-Lilly K.A."/>
            <person name="Fang X."/>
            <person name="Wynne J.W."/>
            <person name="Xiong Z."/>
            <person name="Baker M.L."/>
            <person name="Zhao W."/>
            <person name="Tachedjian M."/>
            <person name="Zhu Y."/>
            <person name="Zhou P."/>
            <person name="Jiang X."/>
            <person name="Ng J."/>
            <person name="Yang L."/>
            <person name="Wu L."/>
            <person name="Xiao J."/>
            <person name="Feng Y."/>
            <person name="Chen Y."/>
            <person name="Sun X."/>
            <person name="Zhang Y."/>
            <person name="Marsh G.A."/>
            <person name="Crameri G."/>
            <person name="Broder C.C."/>
            <person name="Frey K.G."/>
            <person name="Wang L.F."/>
            <person name="Wang J."/>
        </authorList>
    </citation>
    <scope>NUCLEOTIDE SEQUENCE [LARGE SCALE GENOMIC DNA]</scope>
</reference>
<dbReference type="GO" id="GO:0050661">
    <property type="term" value="F:NADP binding"/>
    <property type="evidence" value="ECO:0007669"/>
    <property type="project" value="InterPro"/>
</dbReference>
<dbReference type="EMBL" id="KB030474">
    <property type="protein sequence ID" value="ELK16281.1"/>
    <property type="molecule type" value="Genomic_DNA"/>
</dbReference>
<keyword evidence="14 17" id="KW-0472">Membrane</keyword>
<evidence type="ECO:0000256" key="13">
    <source>
        <dbReference type="ARBA" id="ARBA00023033"/>
    </source>
</evidence>
<evidence type="ECO:0000256" key="7">
    <source>
        <dbReference type="ARBA" id="ARBA00022824"/>
    </source>
</evidence>
<evidence type="ECO:0000256" key="5">
    <source>
        <dbReference type="ARBA" id="ARBA00022630"/>
    </source>
</evidence>
<dbReference type="PIRSF" id="PIRSF000332">
    <property type="entry name" value="FMO"/>
    <property type="match status" value="1"/>
</dbReference>
<comment type="subcellular location">
    <subcellularLocation>
        <location evidence="3">Endoplasmic reticulum membrane</location>
    </subcellularLocation>
    <subcellularLocation>
        <location evidence="2">Microsome membrane</location>
    </subcellularLocation>
</comment>
<evidence type="ECO:0000256" key="12">
    <source>
        <dbReference type="ARBA" id="ARBA00023002"/>
    </source>
</evidence>
<protein>
    <recommendedName>
        <fullName evidence="15">Flavin-containing monooxygenase</fullName>
        <ecNumber evidence="15">1.-.-.-</ecNumber>
    </recommendedName>
</protein>
<keyword evidence="11 17" id="KW-1133">Transmembrane helix</keyword>
<dbReference type="InterPro" id="IPR050346">
    <property type="entry name" value="FMO-like"/>
</dbReference>
<evidence type="ECO:0000256" key="2">
    <source>
        <dbReference type="ARBA" id="ARBA00004524"/>
    </source>
</evidence>
<evidence type="ECO:0000256" key="1">
    <source>
        <dbReference type="ARBA" id="ARBA00001974"/>
    </source>
</evidence>
<organism evidence="18 19">
    <name type="scientific">Pteropus alecto</name>
    <name type="common">Black flying fox</name>
    <dbReference type="NCBI Taxonomy" id="9402"/>
    <lineage>
        <taxon>Eukaryota</taxon>
        <taxon>Metazoa</taxon>
        <taxon>Chordata</taxon>
        <taxon>Craniata</taxon>
        <taxon>Vertebrata</taxon>
        <taxon>Euteleostomi</taxon>
        <taxon>Mammalia</taxon>
        <taxon>Eutheria</taxon>
        <taxon>Laurasiatheria</taxon>
        <taxon>Chiroptera</taxon>
        <taxon>Yinpterochiroptera</taxon>
        <taxon>Pteropodoidea</taxon>
        <taxon>Pteropodidae</taxon>
        <taxon>Pteropodinae</taxon>
        <taxon>Pteropus</taxon>
    </lineage>
</organism>
<evidence type="ECO:0000256" key="9">
    <source>
        <dbReference type="ARBA" id="ARBA00022848"/>
    </source>
</evidence>
<keyword evidence="5 15" id="KW-0285">Flavoprotein</keyword>
<accession>L5KZ41</accession>
<dbReference type="eggNOG" id="KOG1399">
    <property type="taxonomic scope" value="Eukaryota"/>
</dbReference>